<dbReference type="PANTHER" id="PTHR15157:SF5">
    <property type="entry name" value="UV RADIATION RESISTANCE-ASSOCIATED GENE PROTEIN"/>
    <property type="match status" value="1"/>
</dbReference>
<reference evidence="2 3" key="1">
    <citation type="submission" date="2017-12" db="EMBL/GenBank/DDBJ databases">
        <title>Hemimetabolous genomes reveal molecular basis of termite eusociality.</title>
        <authorList>
            <person name="Harrison M.C."/>
            <person name="Jongepier E."/>
            <person name="Robertson H.M."/>
            <person name="Arning N."/>
            <person name="Bitard-Feildel T."/>
            <person name="Chao H."/>
            <person name="Childers C.P."/>
            <person name="Dinh H."/>
            <person name="Doddapaneni H."/>
            <person name="Dugan S."/>
            <person name="Gowin J."/>
            <person name="Greiner C."/>
            <person name="Han Y."/>
            <person name="Hu H."/>
            <person name="Hughes D.S.T."/>
            <person name="Huylmans A.-K."/>
            <person name="Kemena C."/>
            <person name="Kremer L.P.M."/>
            <person name="Lee S.L."/>
            <person name="Lopez-Ezquerra A."/>
            <person name="Mallet L."/>
            <person name="Monroy-Kuhn J.M."/>
            <person name="Moser A."/>
            <person name="Murali S.C."/>
            <person name="Muzny D.M."/>
            <person name="Otani S."/>
            <person name="Piulachs M.-D."/>
            <person name="Poelchau M."/>
            <person name="Qu J."/>
            <person name="Schaub F."/>
            <person name="Wada-Katsumata A."/>
            <person name="Worley K.C."/>
            <person name="Xie Q."/>
            <person name="Ylla G."/>
            <person name="Poulsen M."/>
            <person name="Gibbs R.A."/>
            <person name="Schal C."/>
            <person name="Richards S."/>
            <person name="Belles X."/>
            <person name="Korb J."/>
            <person name="Bornberg-Bauer E."/>
        </authorList>
    </citation>
    <scope>NUCLEOTIDE SEQUENCE [LARGE SCALE GENOMIC DNA]</scope>
    <source>
        <tissue evidence="2">Whole body</tissue>
    </source>
</reference>
<evidence type="ECO:0000313" key="3">
    <source>
        <dbReference type="Proteomes" id="UP000235965"/>
    </source>
</evidence>
<sequence length="499" mass="54960">MLSLTILVDLCRFPLFSRGKDKLQFNYGVYLLNKNIAQLRWYFNLPTQDLRATLPNLTALLHFWPGPNMLETHHCTLSGSSLDLRSSSQNASPVGSLQVGGFRRQPPGGITQHFEKGHRVCKSMGNSELGVQMKTSNLDMQSVNDFTVAVASSNGVVTSLSYSLDKGLDEYEEIKKAQNTLWLTEANIMKQQRAVRNLAHVGSEPILTQNLHKMIIRRDHDTASSSDEAQRWFLQNWQAHGPAPICSDDDTDVLHNPTALSDQSSSNVYMGMNKSKEDNMQQNGLNIDVMQMRPQSEGDGSSFIWDHSALGENSSPLPTVHDTTNTEDSPCVNVNNTHWKPNITQTANKDNTENGGTVIPEDSWCVQELVTLQSLQTQSSAGGQDINALNSSSMLHVVIPDNSSISASLKNGKEVGPVEDSVFTGASVVREGCYEAMGMKHLSCEGNSELEKLVGFRSILESPIVDSVLTRRTEALARRTASFNLVRTRHNSSLEDGSP</sequence>
<dbReference type="EMBL" id="NEVH01013216">
    <property type="protein sequence ID" value="PNF29667.1"/>
    <property type="molecule type" value="Genomic_DNA"/>
</dbReference>
<dbReference type="GO" id="GO:0035493">
    <property type="term" value="P:SNARE complex assembly"/>
    <property type="evidence" value="ECO:0007669"/>
    <property type="project" value="TreeGrafter"/>
</dbReference>
<dbReference type="Proteomes" id="UP000235965">
    <property type="component" value="Unassembled WGS sequence"/>
</dbReference>
<keyword evidence="1" id="KW-0175">Coiled coil</keyword>
<protein>
    <submittedName>
        <fullName evidence="2">Uncharacterized protein</fullName>
    </submittedName>
</protein>
<name>A0A2J7QM75_9NEOP</name>
<dbReference type="PANTHER" id="PTHR15157">
    <property type="entry name" value="UV RADIATION RESISTANCE-ASSOCIATED GENE PROTEIN"/>
    <property type="match status" value="1"/>
</dbReference>
<dbReference type="GO" id="GO:0000149">
    <property type="term" value="F:SNARE binding"/>
    <property type="evidence" value="ECO:0007669"/>
    <property type="project" value="TreeGrafter"/>
</dbReference>
<dbReference type="GO" id="GO:0000323">
    <property type="term" value="C:lytic vacuole"/>
    <property type="evidence" value="ECO:0007669"/>
    <property type="project" value="TreeGrafter"/>
</dbReference>
<gene>
    <name evidence="2" type="ORF">B7P43_G15783</name>
</gene>
<keyword evidence="3" id="KW-1185">Reference proteome</keyword>
<evidence type="ECO:0000313" key="2">
    <source>
        <dbReference type="EMBL" id="PNF29667.1"/>
    </source>
</evidence>
<proteinExistence type="predicted"/>
<dbReference type="AlphaFoldDB" id="A0A2J7QM75"/>
<accession>A0A2J7QM75</accession>
<dbReference type="GO" id="GO:0005768">
    <property type="term" value="C:endosome"/>
    <property type="evidence" value="ECO:0007669"/>
    <property type="project" value="TreeGrafter"/>
</dbReference>
<evidence type="ECO:0000256" key="1">
    <source>
        <dbReference type="ARBA" id="ARBA00023054"/>
    </source>
</evidence>
<dbReference type="OrthoDB" id="72772at2759"/>
<comment type="caution">
    <text evidence="2">The sequence shown here is derived from an EMBL/GenBank/DDBJ whole genome shotgun (WGS) entry which is preliminary data.</text>
</comment>
<organism evidence="2 3">
    <name type="scientific">Cryptotermes secundus</name>
    <dbReference type="NCBI Taxonomy" id="105785"/>
    <lineage>
        <taxon>Eukaryota</taxon>
        <taxon>Metazoa</taxon>
        <taxon>Ecdysozoa</taxon>
        <taxon>Arthropoda</taxon>
        <taxon>Hexapoda</taxon>
        <taxon>Insecta</taxon>
        <taxon>Pterygota</taxon>
        <taxon>Neoptera</taxon>
        <taxon>Polyneoptera</taxon>
        <taxon>Dictyoptera</taxon>
        <taxon>Blattodea</taxon>
        <taxon>Blattoidea</taxon>
        <taxon>Termitoidae</taxon>
        <taxon>Kalotermitidae</taxon>
        <taxon>Cryptotermitinae</taxon>
        <taxon>Cryptotermes</taxon>
    </lineage>
</organism>